<keyword evidence="8" id="KW-1185">Reference proteome</keyword>
<evidence type="ECO:0000256" key="3">
    <source>
        <dbReference type="ARBA" id="ARBA00025724"/>
    </source>
</evidence>
<feature type="compositionally biased region" description="Basic and acidic residues" evidence="4">
    <location>
        <begin position="1"/>
        <end position="15"/>
    </location>
</feature>
<evidence type="ECO:0000256" key="4">
    <source>
        <dbReference type="SAM" id="MobiDB-lite"/>
    </source>
</evidence>
<evidence type="ECO:0000259" key="6">
    <source>
        <dbReference type="SMART" id="SM00657"/>
    </source>
</evidence>
<proteinExistence type="inferred from homology"/>
<dbReference type="GO" id="GO:0000166">
    <property type="term" value="F:nucleotide binding"/>
    <property type="evidence" value="ECO:0007669"/>
    <property type="project" value="InterPro"/>
</dbReference>
<dbReference type="SMART" id="SM00657">
    <property type="entry name" value="RPOL4c"/>
    <property type="match status" value="1"/>
</dbReference>
<comment type="similarity">
    <text evidence="3">Belongs to the eukaryotic RPB4 RNA polymerase subunit family.</text>
</comment>
<dbReference type="Proteomes" id="UP001175271">
    <property type="component" value="Unassembled WGS sequence"/>
</dbReference>
<evidence type="ECO:0000256" key="5">
    <source>
        <dbReference type="SAM" id="Phobius"/>
    </source>
</evidence>
<name>A0AA39I3S9_9BILA</name>
<feature type="compositionally biased region" description="Basic and acidic residues" evidence="4">
    <location>
        <begin position="25"/>
        <end position="42"/>
    </location>
</feature>
<dbReference type="Pfam" id="PF03874">
    <property type="entry name" value="RNA_pol_Rpb4"/>
    <property type="match status" value="1"/>
</dbReference>
<keyword evidence="5" id="KW-0812">Transmembrane</keyword>
<feature type="transmembrane region" description="Helical" evidence="5">
    <location>
        <begin position="87"/>
        <end position="115"/>
    </location>
</feature>
<keyword evidence="5" id="KW-0472">Membrane</keyword>
<dbReference type="GO" id="GO:0005634">
    <property type="term" value="C:nucleus"/>
    <property type="evidence" value="ECO:0007669"/>
    <property type="project" value="UniProtKB-SubCell"/>
</dbReference>
<dbReference type="PANTHER" id="PTHR21297">
    <property type="entry name" value="DNA-DIRECTED RNA POLYMERASE II"/>
    <property type="match status" value="1"/>
</dbReference>
<reference evidence="7" key="1">
    <citation type="submission" date="2023-06" db="EMBL/GenBank/DDBJ databases">
        <title>Genomic analysis of the entomopathogenic nematode Steinernema hermaphroditum.</title>
        <authorList>
            <person name="Schwarz E.M."/>
            <person name="Heppert J.K."/>
            <person name="Baniya A."/>
            <person name="Schwartz H.T."/>
            <person name="Tan C.-H."/>
            <person name="Antoshechkin I."/>
            <person name="Sternberg P.W."/>
            <person name="Goodrich-Blair H."/>
            <person name="Dillman A.R."/>
        </authorList>
    </citation>
    <scope>NUCLEOTIDE SEQUENCE</scope>
    <source>
        <strain evidence="7">PS9179</strain>
        <tissue evidence="7">Whole animal</tissue>
    </source>
</reference>
<dbReference type="InterPro" id="IPR010997">
    <property type="entry name" value="HRDC-like_sf"/>
</dbReference>
<comment type="subcellular location">
    <subcellularLocation>
        <location evidence="1">Nucleus</location>
    </subcellularLocation>
</comment>
<dbReference type="GO" id="GO:0030880">
    <property type="term" value="C:RNA polymerase complex"/>
    <property type="evidence" value="ECO:0007669"/>
    <property type="project" value="InterPro"/>
</dbReference>
<evidence type="ECO:0000313" key="7">
    <source>
        <dbReference type="EMBL" id="KAK0415932.1"/>
    </source>
</evidence>
<dbReference type="Gene3D" id="1.20.1250.40">
    <property type="match status" value="1"/>
</dbReference>
<evidence type="ECO:0000256" key="1">
    <source>
        <dbReference type="ARBA" id="ARBA00004123"/>
    </source>
</evidence>
<sequence>MKRNSEQPSKKKYDPLEGVPPDEALQEKTIEDDTYGRSLPSDHLDSMELSDLSEQEEVRRWKSLESLSIYTFYTRLRPLMKSPEVRVLALLNCILTFVNVLLLGGVATFVAIVTYHQITYNRWHSHDMPCIYEWAPWSNCSAACTTPRAEGLIFPTKTRVIDEDRIVDARGSKRSCPPDLRNWTDTAPCNTHLCPRKLSEFSAWTDCFHKNPLLGKEGGCYRMRNIPPDDNLVKIDVLDLVQDCSDAECPETEASKPQNLFVVLNLKMANVVGPGGHTGNAENNIDEDATELKFPKQFEGQGCDALMTSEVFLLLEHRRQQSEQKEDIEEMSEVFVKTLDYTRRLSKFKNRETIRDVRFIFNNKTMLHKYEIAQIANLCPETAEEAKALIPSLEDKVSDEELEELLRELATKKTFQ</sequence>
<dbReference type="InterPro" id="IPR006590">
    <property type="entry name" value="RNA_pol_Rpb4/RPC9_core"/>
</dbReference>
<evidence type="ECO:0000256" key="2">
    <source>
        <dbReference type="ARBA" id="ARBA00023242"/>
    </source>
</evidence>
<feature type="region of interest" description="Disordered" evidence="4">
    <location>
        <begin position="1"/>
        <end position="42"/>
    </location>
</feature>
<dbReference type="FunFam" id="1.20.1250.40:FF:000010">
    <property type="entry name" value="RNA Polymerase II (B) subunit"/>
    <property type="match status" value="1"/>
</dbReference>
<dbReference type="GO" id="GO:0006352">
    <property type="term" value="P:DNA-templated transcription initiation"/>
    <property type="evidence" value="ECO:0007669"/>
    <property type="project" value="InterPro"/>
</dbReference>
<dbReference type="EMBL" id="JAUCMV010000002">
    <property type="protein sequence ID" value="KAK0415932.1"/>
    <property type="molecule type" value="Genomic_DNA"/>
</dbReference>
<dbReference type="InterPro" id="IPR038324">
    <property type="entry name" value="Rpb4/RPC9_sf"/>
</dbReference>
<keyword evidence="2" id="KW-0539">Nucleus</keyword>
<accession>A0AA39I3S9</accession>
<gene>
    <name evidence="7" type="ORF">QR680_012198</name>
</gene>
<feature type="domain" description="RNA polymerase Rpb4/RPC9 core" evidence="6">
    <location>
        <begin position="296"/>
        <end position="416"/>
    </location>
</feature>
<keyword evidence="5" id="KW-1133">Transmembrane helix</keyword>
<dbReference type="SUPFAM" id="SSF47819">
    <property type="entry name" value="HRDC-like"/>
    <property type="match status" value="1"/>
</dbReference>
<dbReference type="InterPro" id="IPR005574">
    <property type="entry name" value="Rpb4/RPC9"/>
</dbReference>
<protein>
    <recommendedName>
        <fullName evidence="6">RNA polymerase Rpb4/RPC9 core domain-containing protein</fullName>
    </recommendedName>
</protein>
<dbReference type="InterPro" id="IPR045222">
    <property type="entry name" value="Rpb4-like"/>
</dbReference>
<comment type="caution">
    <text evidence="7">The sequence shown here is derived from an EMBL/GenBank/DDBJ whole genome shotgun (WGS) entry which is preliminary data.</text>
</comment>
<organism evidence="7 8">
    <name type="scientific">Steinernema hermaphroditum</name>
    <dbReference type="NCBI Taxonomy" id="289476"/>
    <lineage>
        <taxon>Eukaryota</taxon>
        <taxon>Metazoa</taxon>
        <taxon>Ecdysozoa</taxon>
        <taxon>Nematoda</taxon>
        <taxon>Chromadorea</taxon>
        <taxon>Rhabditida</taxon>
        <taxon>Tylenchina</taxon>
        <taxon>Panagrolaimomorpha</taxon>
        <taxon>Strongyloidoidea</taxon>
        <taxon>Steinernematidae</taxon>
        <taxon>Steinernema</taxon>
    </lineage>
</organism>
<evidence type="ECO:0000313" key="8">
    <source>
        <dbReference type="Proteomes" id="UP001175271"/>
    </source>
</evidence>
<dbReference type="AlphaFoldDB" id="A0AA39I3S9"/>